<feature type="compositionally biased region" description="Basic and acidic residues" evidence="1">
    <location>
        <begin position="16"/>
        <end position="32"/>
    </location>
</feature>
<name>A0A919W4F6_9ACTN</name>
<dbReference type="AlphaFoldDB" id="A0A919W4F6"/>
<accession>A0A919W4F6</accession>
<evidence type="ECO:0000313" key="3">
    <source>
        <dbReference type="Proteomes" id="UP000677082"/>
    </source>
</evidence>
<gene>
    <name evidence="2" type="ORF">Ato02nite_057420</name>
</gene>
<sequence>MTAHGPRAEQTFGLRDGQHPRLFEDHPVDLARLRARNLSHPKTFPHPPDPRCDPVDNPAKAPHGSRGVPYREGRAEGPGNIDGSGGGCRSHVSDG</sequence>
<proteinExistence type="predicted"/>
<reference evidence="2 3" key="1">
    <citation type="submission" date="2021-03" db="EMBL/GenBank/DDBJ databases">
        <title>Whole genome shotgun sequence of Actinoplanes toevensis NBRC 105298.</title>
        <authorList>
            <person name="Komaki H."/>
            <person name="Tamura T."/>
        </authorList>
    </citation>
    <scope>NUCLEOTIDE SEQUENCE [LARGE SCALE GENOMIC DNA]</scope>
    <source>
        <strain evidence="2 3">NBRC 105298</strain>
    </source>
</reference>
<dbReference type="Proteomes" id="UP000677082">
    <property type="component" value="Unassembled WGS sequence"/>
</dbReference>
<comment type="caution">
    <text evidence="2">The sequence shown here is derived from an EMBL/GenBank/DDBJ whole genome shotgun (WGS) entry which is preliminary data.</text>
</comment>
<protein>
    <submittedName>
        <fullName evidence="2">Uncharacterized protein</fullName>
    </submittedName>
</protein>
<evidence type="ECO:0000256" key="1">
    <source>
        <dbReference type="SAM" id="MobiDB-lite"/>
    </source>
</evidence>
<dbReference type="EMBL" id="BOQN01000072">
    <property type="protein sequence ID" value="GIM93949.1"/>
    <property type="molecule type" value="Genomic_DNA"/>
</dbReference>
<keyword evidence="3" id="KW-1185">Reference proteome</keyword>
<organism evidence="2 3">
    <name type="scientific">Paractinoplanes toevensis</name>
    <dbReference type="NCBI Taxonomy" id="571911"/>
    <lineage>
        <taxon>Bacteria</taxon>
        <taxon>Bacillati</taxon>
        <taxon>Actinomycetota</taxon>
        <taxon>Actinomycetes</taxon>
        <taxon>Micromonosporales</taxon>
        <taxon>Micromonosporaceae</taxon>
        <taxon>Paractinoplanes</taxon>
    </lineage>
</organism>
<feature type="region of interest" description="Disordered" evidence="1">
    <location>
        <begin position="1"/>
        <end position="95"/>
    </location>
</feature>
<evidence type="ECO:0000313" key="2">
    <source>
        <dbReference type="EMBL" id="GIM93949.1"/>
    </source>
</evidence>